<evidence type="ECO:0000313" key="5">
    <source>
        <dbReference type="Proteomes" id="UP001354989"/>
    </source>
</evidence>
<evidence type="ECO:0000256" key="1">
    <source>
        <dbReference type="ARBA" id="ARBA00022737"/>
    </source>
</evidence>
<keyword evidence="5" id="KW-1185">Reference proteome</keyword>
<dbReference type="InterPro" id="IPR050498">
    <property type="entry name" value="Ycf3"/>
</dbReference>
<dbReference type="InterPro" id="IPR019734">
    <property type="entry name" value="TPR_rpt"/>
</dbReference>
<organism evidence="4 5">
    <name type="scientific">Persicobacter psychrovividus</name>
    <dbReference type="NCBI Taxonomy" id="387638"/>
    <lineage>
        <taxon>Bacteria</taxon>
        <taxon>Pseudomonadati</taxon>
        <taxon>Bacteroidota</taxon>
        <taxon>Cytophagia</taxon>
        <taxon>Cytophagales</taxon>
        <taxon>Persicobacteraceae</taxon>
        <taxon>Persicobacter</taxon>
    </lineage>
</organism>
<dbReference type="SMART" id="SM00028">
    <property type="entry name" value="TPR"/>
    <property type="match status" value="7"/>
</dbReference>
<protein>
    <recommendedName>
        <fullName evidence="6">Tetratricopeptide repeat protein</fullName>
    </recommendedName>
</protein>
<dbReference type="Pfam" id="PF13432">
    <property type="entry name" value="TPR_16"/>
    <property type="match status" value="2"/>
</dbReference>
<keyword evidence="1" id="KW-0677">Repeat</keyword>
<evidence type="ECO:0008006" key="6">
    <source>
        <dbReference type="Google" id="ProtNLM"/>
    </source>
</evidence>
<proteinExistence type="predicted"/>
<dbReference type="SUPFAM" id="SSF48439">
    <property type="entry name" value="Protein prenylyltransferase"/>
    <property type="match status" value="1"/>
</dbReference>
<dbReference type="Proteomes" id="UP001354989">
    <property type="component" value="Chromosome"/>
</dbReference>
<keyword evidence="2 3" id="KW-0802">TPR repeat</keyword>
<dbReference type="RefSeq" id="WP_332918846.1">
    <property type="nucleotide sequence ID" value="NZ_AP025292.1"/>
</dbReference>
<sequence>MNKLQAQLTLLFLLLPAVVFAQVDGRQYFRLAKAKYDQKDYSQALEYINQSVEADSSFLNAFLLRAQIYEAQRKYAKGIKDYTFIIDQIGNNSSQSFSYLFERAILSRKRKDFKTALKDIDQAIMLNPTYAKAHAEKAYILFMERKPKIEALQVLDDAIELDPNNPDFYQKRAYFNATTLDLRLGEPDLSAAIVDINKAIELSPRNNELYAFRRKLYQQSNQDDLAIQDLTRSISWGDYDETQLFDRGKLFMKSGKADLAIKDFNAAIKKNDQKGQFYRYLGLALHNQAKYQEAIDMFTSAINRFEGQIDTVDRQNNHDLYYRLTQLYAQAYIERGMSRIQLNHNNEACFDFRQALKYNEKIANRYLNQYCEP</sequence>
<dbReference type="SUPFAM" id="SSF48452">
    <property type="entry name" value="TPR-like"/>
    <property type="match status" value="1"/>
</dbReference>
<dbReference type="PANTHER" id="PTHR44858">
    <property type="entry name" value="TETRATRICOPEPTIDE REPEAT PROTEIN 6"/>
    <property type="match status" value="1"/>
</dbReference>
<accession>A0ABM7VFD1</accession>
<dbReference type="PROSITE" id="PS50005">
    <property type="entry name" value="TPR"/>
    <property type="match status" value="1"/>
</dbReference>
<dbReference type="EMBL" id="AP025292">
    <property type="protein sequence ID" value="BDC99656.1"/>
    <property type="molecule type" value="Genomic_DNA"/>
</dbReference>
<dbReference type="Pfam" id="PF13181">
    <property type="entry name" value="TPR_8"/>
    <property type="match status" value="1"/>
</dbReference>
<feature type="repeat" description="TPR" evidence="3">
    <location>
        <begin position="25"/>
        <end position="58"/>
    </location>
</feature>
<reference evidence="4 5" key="1">
    <citation type="submission" date="2021-12" db="EMBL/GenBank/DDBJ databases">
        <title>Genome sequencing of bacteria with rrn-lacking chromosome and rrn-plasmid.</title>
        <authorList>
            <person name="Anda M."/>
            <person name="Iwasaki W."/>
        </authorList>
    </citation>
    <scope>NUCLEOTIDE SEQUENCE [LARGE SCALE GENOMIC DNA]</scope>
    <source>
        <strain evidence="4 5">NBRC 101262</strain>
    </source>
</reference>
<evidence type="ECO:0000256" key="2">
    <source>
        <dbReference type="ARBA" id="ARBA00022803"/>
    </source>
</evidence>
<dbReference type="Gene3D" id="1.25.40.10">
    <property type="entry name" value="Tetratricopeptide repeat domain"/>
    <property type="match status" value="4"/>
</dbReference>
<dbReference type="InterPro" id="IPR011990">
    <property type="entry name" value="TPR-like_helical_dom_sf"/>
</dbReference>
<dbReference type="PANTHER" id="PTHR44858:SF1">
    <property type="entry name" value="UDP-N-ACETYLGLUCOSAMINE--PEPTIDE N-ACETYLGLUCOSAMINYLTRANSFERASE SPINDLY-RELATED"/>
    <property type="match status" value="1"/>
</dbReference>
<name>A0ABM7VFD1_9BACT</name>
<gene>
    <name evidence="4" type="ORF">PEPS_19370</name>
</gene>
<evidence type="ECO:0000313" key="4">
    <source>
        <dbReference type="EMBL" id="BDC99656.1"/>
    </source>
</evidence>
<evidence type="ECO:0000256" key="3">
    <source>
        <dbReference type="PROSITE-ProRule" id="PRU00339"/>
    </source>
</evidence>